<accession>A0A7W4W739</accession>
<dbReference type="SUPFAM" id="SSF53850">
    <property type="entry name" value="Periplasmic binding protein-like II"/>
    <property type="match status" value="1"/>
</dbReference>
<feature type="chain" id="PRO_5031496424" evidence="1">
    <location>
        <begin position="22"/>
        <end position="141"/>
    </location>
</feature>
<comment type="caution">
    <text evidence="2">The sequence shown here is derived from an EMBL/GenBank/DDBJ whole genome shotgun (WGS) entry which is preliminary data.</text>
</comment>
<protein>
    <submittedName>
        <fullName evidence="2">ABC-type phosphate transport system substrate-binding protein</fullName>
    </submittedName>
</protein>
<keyword evidence="1" id="KW-0732">Signal</keyword>
<dbReference type="EMBL" id="JACHWY010000003">
    <property type="protein sequence ID" value="MBB3048667.1"/>
    <property type="molecule type" value="Genomic_DNA"/>
</dbReference>
<dbReference type="AlphaFoldDB" id="A0A7W4W739"/>
<gene>
    <name evidence="2" type="ORF">FHR99_002941</name>
</gene>
<organism evidence="2 3">
    <name type="scientific">Litorivivens lipolytica</name>
    <dbReference type="NCBI Taxonomy" id="1524264"/>
    <lineage>
        <taxon>Bacteria</taxon>
        <taxon>Pseudomonadati</taxon>
        <taxon>Pseudomonadota</taxon>
        <taxon>Gammaproteobacteria</taxon>
        <taxon>Litorivivens</taxon>
    </lineage>
</organism>
<evidence type="ECO:0000313" key="3">
    <source>
        <dbReference type="Proteomes" id="UP000537130"/>
    </source>
</evidence>
<reference evidence="2 3" key="1">
    <citation type="submission" date="2020-08" db="EMBL/GenBank/DDBJ databases">
        <title>Genomic Encyclopedia of Type Strains, Phase III (KMG-III): the genomes of soil and plant-associated and newly described type strains.</title>
        <authorList>
            <person name="Whitman W."/>
        </authorList>
    </citation>
    <scope>NUCLEOTIDE SEQUENCE [LARGE SCALE GENOMIC DNA]</scope>
    <source>
        <strain evidence="2 3">CECT 8654</strain>
    </source>
</reference>
<evidence type="ECO:0000313" key="2">
    <source>
        <dbReference type="EMBL" id="MBB3048667.1"/>
    </source>
</evidence>
<dbReference type="RefSeq" id="WP_183411436.1">
    <property type="nucleotide sequence ID" value="NZ_JACHWY010000003.1"/>
</dbReference>
<name>A0A7W4W739_9GAMM</name>
<dbReference type="Gene3D" id="3.40.190.10">
    <property type="entry name" value="Periplasmic binding protein-like II"/>
    <property type="match status" value="1"/>
</dbReference>
<feature type="signal peptide" evidence="1">
    <location>
        <begin position="1"/>
        <end position="21"/>
    </location>
</feature>
<proteinExistence type="predicted"/>
<sequence length="141" mass="15279">MLRLLGASALTLLLGLNAARADLVVIAHPESGVDELDQTTLVNIFMGRYQKLPSGISAFPIDLQNQRESFYRLLVDKGLPEINSYWARLMFSGRASPPRQVPEPAEVVDIVANNRGAIGYINGGQVPDNVIVVHVLDAGAE</sequence>
<evidence type="ECO:0000256" key="1">
    <source>
        <dbReference type="SAM" id="SignalP"/>
    </source>
</evidence>
<keyword evidence="3" id="KW-1185">Reference proteome</keyword>
<dbReference type="Proteomes" id="UP000537130">
    <property type="component" value="Unassembled WGS sequence"/>
</dbReference>